<evidence type="ECO:0000256" key="1">
    <source>
        <dbReference type="SAM" id="MobiDB-lite"/>
    </source>
</evidence>
<sequence>MSSEIDTRISKLKDFISYFAPGNIVEYGSFVQTQHITNHCLESHPSSISNSGYDSCASKTSPYTSTSSPISSQSVEDSLSSPRSNSNSTPNSRFSLVSNPFASKAAGSKRPRQATGGKSLSPTKSRRTGGKLYCSWKMRPTGSGKQIPYHGYQMASTTSEDSDTESVSASSMSIDSWDEDEVLLGSAPIEIKRAIHRQQVKEAFQIEHEEEDTIIVDDVEIEGNIREPALKLLRSRSSTPELGTPQILDLVKPKCTRKTTLKKQLIVRLKIISHPQEKSLIIRLQLPQTHTSLIEHLSTSAAVDNSPAVTGAENDVEEELLSGKNALPLGLPSAKEKSEDQPLDAVNTLFSSLTHFDQIETEEPSYEELATSASTIKRLFGEAFEQSVSNGKPGIAGLIMKLESIFVFRMLNLQSKLISKSSVGLDVATVELQRKFLDSIELFTEDFEAITQKWTDGDNMLNRETLLYTKQSTLSIFSDISEMVEFIRDQVSL</sequence>
<proteinExistence type="predicted"/>
<dbReference type="EMBL" id="MCFE01000086">
    <property type="protein sequence ID" value="ORY00207.1"/>
    <property type="molecule type" value="Genomic_DNA"/>
</dbReference>
<reference evidence="2 3" key="1">
    <citation type="submission" date="2016-07" db="EMBL/GenBank/DDBJ databases">
        <title>Pervasive Adenine N6-methylation of Active Genes in Fungi.</title>
        <authorList>
            <consortium name="DOE Joint Genome Institute"/>
            <person name="Mondo S.J."/>
            <person name="Dannebaum R.O."/>
            <person name="Kuo R.C."/>
            <person name="Labutti K."/>
            <person name="Haridas S."/>
            <person name="Kuo A."/>
            <person name="Salamov A."/>
            <person name="Ahrendt S.R."/>
            <person name="Lipzen A."/>
            <person name="Sullivan W."/>
            <person name="Andreopoulos W.B."/>
            <person name="Clum A."/>
            <person name="Lindquist E."/>
            <person name="Daum C."/>
            <person name="Ramamoorthy G.K."/>
            <person name="Gryganskyi A."/>
            <person name="Culley D."/>
            <person name="Magnuson J.K."/>
            <person name="James T.Y."/>
            <person name="O'Malley M.A."/>
            <person name="Stajich J.E."/>
            <person name="Spatafora J.W."/>
            <person name="Visel A."/>
            <person name="Grigoriev I.V."/>
        </authorList>
    </citation>
    <scope>NUCLEOTIDE SEQUENCE [LARGE SCALE GENOMIC DNA]</scope>
    <source>
        <strain evidence="2 3">CBS 931.73</strain>
    </source>
</reference>
<organism evidence="2 3">
    <name type="scientific">Basidiobolus meristosporus CBS 931.73</name>
    <dbReference type="NCBI Taxonomy" id="1314790"/>
    <lineage>
        <taxon>Eukaryota</taxon>
        <taxon>Fungi</taxon>
        <taxon>Fungi incertae sedis</taxon>
        <taxon>Zoopagomycota</taxon>
        <taxon>Entomophthoromycotina</taxon>
        <taxon>Basidiobolomycetes</taxon>
        <taxon>Basidiobolales</taxon>
        <taxon>Basidiobolaceae</taxon>
        <taxon>Basidiobolus</taxon>
    </lineage>
</organism>
<feature type="region of interest" description="Disordered" evidence="1">
    <location>
        <begin position="51"/>
        <end position="137"/>
    </location>
</feature>
<feature type="compositionally biased region" description="Low complexity" evidence="1">
    <location>
        <begin position="58"/>
        <end position="95"/>
    </location>
</feature>
<name>A0A1Y1YR34_9FUNG</name>
<dbReference type="Proteomes" id="UP000193498">
    <property type="component" value="Unassembled WGS sequence"/>
</dbReference>
<protein>
    <submittedName>
        <fullName evidence="2">Uncharacterized protein</fullName>
    </submittedName>
</protein>
<dbReference type="InParanoid" id="A0A1Y1YR34"/>
<dbReference type="AlphaFoldDB" id="A0A1Y1YR34"/>
<evidence type="ECO:0000313" key="2">
    <source>
        <dbReference type="EMBL" id="ORY00207.1"/>
    </source>
</evidence>
<evidence type="ECO:0000313" key="3">
    <source>
        <dbReference type="Proteomes" id="UP000193498"/>
    </source>
</evidence>
<comment type="caution">
    <text evidence="2">The sequence shown here is derived from an EMBL/GenBank/DDBJ whole genome shotgun (WGS) entry which is preliminary data.</text>
</comment>
<gene>
    <name evidence="2" type="ORF">K493DRAFT_104997</name>
</gene>
<accession>A0A1Y1YR34</accession>
<keyword evidence="3" id="KW-1185">Reference proteome</keyword>